<dbReference type="EMBL" id="KY523104">
    <property type="protein sequence ID" value="QKU35092.1"/>
    <property type="molecule type" value="Genomic_DNA"/>
</dbReference>
<protein>
    <submittedName>
        <fullName evidence="1">Uncharacterized protein</fullName>
    </submittedName>
</protein>
<reference evidence="1" key="1">
    <citation type="submission" date="2017-01" db="EMBL/GenBank/DDBJ databases">
        <authorList>
            <person name="Assis F.L."/>
            <person name="Abrahao J.S."/>
            <person name="Silva L."/>
            <person name="Khalil J.B."/>
            <person name="Rodrigues R."/>
            <person name="Silva L.S."/>
            <person name="Arantes T."/>
            <person name="Boratto P."/>
            <person name="Andrade M."/>
            <person name="Kroon E.G."/>
            <person name="Ribeiro B."/>
            <person name="Bergier I."/>
            <person name="Seligmann H."/>
            <person name="Ghigo E."/>
            <person name="Colson P."/>
            <person name="Levasseur A."/>
            <person name="Raoult D."/>
            <person name="Scola B.L."/>
        </authorList>
    </citation>
    <scope>NUCLEOTIDE SEQUENCE</scope>
    <source>
        <strain evidence="1">Soda lake</strain>
    </source>
</reference>
<dbReference type="KEGG" id="vg:80518509"/>
<name>A0A6N1NYF1_9VIRU</name>
<organism evidence="1">
    <name type="scientific">Tupanvirus soda lake</name>
    <dbReference type="NCBI Taxonomy" id="2126985"/>
    <lineage>
        <taxon>Viruses</taxon>
        <taxon>Varidnaviria</taxon>
        <taxon>Bamfordvirae</taxon>
        <taxon>Nucleocytoviricota</taxon>
        <taxon>Megaviricetes</taxon>
        <taxon>Imitervirales</taxon>
        <taxon>Mimiviridae</taxon>
        <taxon>Megamimivirinae</taxon>
        <taxon>Tupanvirus</taxon>
        <taxon>Tupanvirus salinum</taxon>
    </lineage>
</organism>
<accession>A0A6N1NYF1</accession>
<dbReference type="RefSeq" id="YP_010781745.1">
    <property type="nucleotide sequence ID" value="NC_075039.1"/>
</dbReference>
<dbReference type="GeneID" id="80518509"/>
<proteinExistence type="predicted"/>
<sequence length="96" mass="11067">MQFEPIGGFPPIIRVDDAKISEKTLESRGFATTNIVSISNIMDSKKKENLFIAFGSEEEEGIDFAIEAMFDEKPYEYKEIVYKEIPKRLSKTIKRK</sequence>
<reference evidence="1" key="2">
    <citation type="journal article" date="2018" name="Nat. Commun.">
        <title>Tailed giant Tupanvirus possesses the most complete translational apparatus of the known virosphere.</title>
        <authorList>
            <person name="Abrahao J."/>
            <person name="Silva L."/>
            <person name="Silva L.S."/>
            <person name="Khalil J.Y.B."/>
            <person name="Rodrigues R."/>
            <person name="Arantes T."/>
            <person name="Assis F."/>
            <person name="Boratto P."/>
            <person name="Andrade M."/>
            <person name="Kroon E.G."/>
            <person name="Ribeiro B."/>
            <person name="Bergier I."/>
            <person name="Seligmann H."/>
            <person name="Ghigo E."/>
            <person name="Colson P."/>
            <person name="Levasseur A."/>
            <person name="Kroemer G."/>
            <person name="Raoult D."/>
            <person name="La Scola B."/>
        </authorList>
    </citation>
    <scope>NUCLEOTIDE SEQUENCE [LARGE SCALE GENOMIC DNA]</scope>
    <source>
        <strain evidence="1">Soda lake</strain>
    </source>
</reference>
<evidence type="ECO:0000313" key="1">
    <source>
        <dbReference type="EMBL" id="QKU35092.1"/>
    </source>
</evidence>